<feature type="domain" description="N-acetyltransferase" evidence="1">
    <location>
        <begin position="124"/>
        <end position="250"/>
    </location>
</feature>
<dbReference type="SUPFAM" id="SSF55729">
    <property type="entry name" value="Acyl-CoA N-acyltransferases (Nat)"/>
    <property type="match status" value="1"/>
</dbReference>
<proteinExistence type="predicted"/>
<dbReference type="PROSITE" id="PS51186">
    <property type="entry name" value="GNAT"/>
    <property type="match status" value="1"/>
</dbReference>
<dbReference type="KEGG" id="gyu:FE374_08935"/>
<dbReference type="Proteomes" id="UP000314616">
    <property type="component" value="Chromosome"/>
</dbReference>
<dbReference type="GO" id="GO:0016747">
    <property type="term" value="F:acyltransferase activity, transferring groups other than amino-acyl groups"/>
    <property type="evidence" value="ECO:0007669"/>
    <property type="project" value="InterPro"/>
</dbReference>
<evidence type="ECO:0000313" key="3">
    <source>
        <dbReference type="Proteomes" id="UP000314616"/>
    </source>
</evidence>
<organism evidence="2 3">
    <name type="scientific">Georgenia yuyongxinii</name>
    <dbReference type="NCBI Taxonomy" id="2589797"/>
    <lineage>
        <taxon>Bacteria</taxon>
        <taxon>Bacillati</taxon>
        <taxon>Actinomycetota</taxon>
        <taxon>Actinomycetes</taxon>
        <taxon>Micrococcales</taxon>
        <taxon>Bogoriellaceae</taxon>
        <taxon>Georgenia</taxon>
    </lineage>
</organism>
<dbReference type="OrthoDB" id="5143160at2"/>
<dbReference type="InterPro" id="IPR016181">
    <property type="entry name" value="Acyl_CoA_acyltransferase"/>
</dbReference>
<dbReference type="Pfam" id="PF00583">
    <property type="entry name" value="Acetyltransf_1"/>
    <property type="match status" value="1"/>
</dbReference>
<protein>
    <submittedName>
        <fullName evidence="2">GNAT family N-acetyltransferase</fullName>
    </submittedName>
</protein>
<gene>
    <name evidence="2" type="ORF">FE374_08935</name>
</gene>
<dbReference type="AlphaFoldDB" id="A0A5B8C6D0"/>
<evidence type="ECO:0000313" key="2">
    <source>
        <dbReference type="EMBL" id="QDC24722.1"/>
    </source>
</evidence>
<dbReference type="RefSeq" id="WP_139928349.1">
    <property type="nucleotide sequence ID" value="NZ_CP040915.1"/>
</dbReference>
<dbReference type="EMBL" id="CP040915">
    <property type="protein sequence ID" value="QDC24722.1"/>
    <property type="molecule type" value="Genomic_DNA"/>
</dbReference>
<keyword evidence="2" id="KW-0808">Transferase</keyword>
<dbReference type="Gene3D" id="3.40.630.30">
    <property type="match status" value="1"/>
</dbReference>
<name>A0A5B8C6D0_9MICO</name>
<dbReference type="CDD" id="cd04301">
    <property type="entry name" value="NAT_SF"/>
    <property type="match status" value="1"/>
</dbReference>
<dbReference type="InterPro" id="IPR000182">
    <property type="entry name" value="GNAT_dom"/>
</dbReference>
<evidence type="ECO:0000259" key="1">
    <source>
        <dbReference type="PROSITE" id="PS51186"/>
    </source>
</evidence>
<reference evidence="2 3" key="1">
    <citation type="submission" date="2019-05" db="EMBL/GenBank/DDBJ databases">
        <title>Georgenia *** sp. nov., and Georgenia *** sp. nov., isolated from the intestinal contents of plateau pika (Ochotona curzoniae) in the Qinghai-Tibet plateau of China.</title>
        <authorList>
            <person name="Tian Z."/>
        </authorList>
    </citation>
    <scope>NUCLEOTIDE SEQUENCE [LARGE SCALE GENOMIC DNA]</scope>
    <source>
        <strain evidence="2 3">Z443</strain>
    </source>
</reference>
<accession>A0A5B8C6D0</accession>
<sequence>MTSAPTPTASGSEARLARWPFWRANADRWTPHRVWDTDGDAALIQVDRAGGAVLIGLGEPAPLARLLSDIEAAADVPAVSRAMLTRGTWALVPDDVRRRTGLRAGRPWDWLSTAADPPRHDGDDRVVPLPGGVEQAHAILARAYPERGVHDDDASLDWWAYPGPAEEPAAVLAARRPAPGAPVHLSAVGVLPEHRRRGVAATLVAAVTRRALREAAMVHLGIWADSDDARRLYTRLGFDTGHQVENLVRA</sequence>